<dbReference type="Pfam" id="PF17762">
    <property type="entry name" value="HTH_ParB"/>
    <property type="match status" value="1"/>
</dbReference>
<keyword evidence="5" id="KW-1185">Reference proteome</keyword>
<gene>
    <name evidence="4" type="ORF">EFE23_03640</name>
</gene>
<dbReference type="Pfam" id="PF02195">
    <property type="entry name" value="ParB_N"/>
    <property type="match status" value="1"/>
</dbReference>
<dbReference type="EMBL" id="RJLN01000006">
    <property type="protein sequence ID" value="RNM00985.1"/>
    <property type="molecule type" value="Genomic_DNA"/>
</dbReference>
<sequence>MSYPPVHVEEERAEVTAAVKARPRGKKAPYLAQIDPRELVAHPTNLRTQLGDLTELRASIAASGVLQALTVVPEDGGMRIVAGHRRAAAAVEAIEAGEWPDGTPQTVPCLVRPDMEGMAPAQVVAMLIENDQRADLTESERAAGYAQLELFGLDVAEIARRTGRTQKHVNAALKLTKLGEVATGAADAGKLTLEDVAELEQFEDDPKAMERILKGVESGWGVRHRVQEEKRKRDDKSATETLTEELTAAGVRVLKKPKDWPWNCAMTKVEDLTDADDQPIDVEQVKTLEGFGAIIEGSYGNMRAVIVCEDPDAHGYKRTKWTQYKSPAQKVAEELAKREAEERRQKLLDAGEVRRRFLVERWGSAKAAKTLLVDAMRAAVVMPGFYDRAEEELVAALAGGDPRDGQTAGIDRLNRLLVARFVAAHEANTSTVAAGRYSNRNHLVLPWLNRLVAEGYELSETEKTWHAELVEEEEERQRALEQEEAEAAAELEYDDAEGYVEDAEGVRPIEDVQLPEGDVEPAAEPDDDADGDGEPQAETDPCPDADLDAAEPEAGGEQ</sequence>
<organism evidence="4 5">
    <name type="scientific">Micromonospora solifontis</name>
    <dbReference type="NCBI Taxonomy" id="2487138"/>
    <lineage>
        <taxon>Bacteria</taxon>
        <taxon>Bacillati</taxon>
        <taxon>Actinomycetota</taxon>
        <taxon>Actinomycetes</taxon>
        <taxon>Micromonosporales</taxon>
        <taxon>Micromonosporaceae</taxon>
        <taxon>Micromonospora</taxon>
    </lineage>
</organism>
<feature type="domain" description="ParB-like N-terminal" evidence="3">
    <location>
        <begin position="32"/>
        <end position="131"/>
    </location>
</feature>
<accession>A0ABX9WN14</accession>
<comment type="caution">
    <text evidence="4">The sequence shown here is derived from an EMBL/GenBank/DDBJ whole genome shotgun (WGS) entry which is preliminary data.</text>
</comment>
<feature type="compositionally biased region" description="Acidic residues" evidence="2">
    <location>
        <begin position="517"/>
        <end position="558"/>
    </location>
</feature>
<dbReference type="PANTHER" id="PTHR33375:SF1">
    <property type="entry name" value="CHROMOSOME-PARTITIONING PROTEIN PARB-RELATED"/>
    <property type="match status" value="1"/>
</dbReference>
<evidence type="ECO:0000259" key="3">
    <source>
        <dbReference type="SMART" id="SM00470"/>
    </source>
</evidence>
<feature type="compositionally biased region" description="Acidic residues" evidence="2">
    <location>
        <begin position="482"/>
        <end position="503"/>
    </location>
</feature>
<proteinExistence type="predicted"/>
<evidence type="ECO:0000313" key="5">
    <source>
        <dbReference type="Proteomes" id="UP000280698"/>
    </source>
</evidence>
<feature type="region of interest" description="Disordered" evidence="2">
    <location>
        <begin position="479"/>
        <end position="558"/>
    </location>
</feature>
<evidence type="ECO:0000256" key="1">
    <source>
        <dbReference type="ARBA" id="ARBA00022829"/>
    </source>
</evidence>
<evidence type="ECO:0000256" key="2">
    <source>
        <dbReference type="SAM" id="MobiDB-lite"/>
    </source>
</evidence>
<reference evidence="4 5" key="1">
    <citation type="submission" date="2018-11" db="EMBL/GenBank/DDBJ databases">
        <title>Micromonospora sp. PPF5-17, a new actinomycetes isolated from a hot spring soil.</title>
        <authorList>
            <person name="Thawai C."/>
        </authorList>
    </citation>
    <scope>NUCLEOTIDE SEQUENCE [LARGE SCALE GENOMIC DNA]</scope>
    <source>
        <strain evidence="4 5">PPF5-17</strain>
    </source>
</reference>
<dbReference type="Gene3D" id="1.10.10.2830">
    <property type="match status" value="1"/>
</dbReference>
<dbReference type="SUPFAM" id="SSF109709">
    <property type="entry name" value="KorB DNA-binding domain-like"/>
    <property type="match status" value="1"/>
</dbReference>
<dbReference type="SMART" id="SM00470">
    <property type="entry name" value="ParB"/>
    <property type="match status" value="1"/>
</dbReference>
<evidence type="ECO:0000313" key="4">
    <source>
        <dbReference type="EMBL" id="RNM00985.1"/>
    </source>
</evidence>
<dbReference type="Gene3D" id="3.90.1530.30">
    <property type="match status" value="1"/>
</dbReference>
<dbReference type="InterPro" id="IPR050336">
    <property type="entry name" value="Chromosome_partition/occlusion"/>
</dbReference>
<dbReference type="InterPro" id="IPR036086">
    <property type="entry name" value="ParB/Sulfiredoxin_sf"/>
</dbReference>
<dbReference type="InterPro" id="IPR041468">
    <property type="entry name" value="HTH_ParB/Spo0J"/>
</dbReference>
<name>A0ABX9WN14_9ACTN</name>
<protein>
    <recommendedName>
        <fullName evidence="3">ParB-like N-terminal domain-containing protein</fullName>
    </recommendedName>
</protein>
<dbReference type="InterPro" id="IPR003115">
    <property type="entry name" value="ParB_N"/>
</dbReference>
<dbReference type="SUPFAM" id="SSF110849">
    <property type="entry name" value="ParB/Sulfiredoxin"/>
    <property type="match status" value="1"/>
</dbReference>
<dbReference type="Proteomes" id="UP000280698">
    <property type="component" value="Unassembled WGS sequence"/>
</dbReference>
<keyword evidence="1" id="KW-0159">Chromosome partition</keyword>
<dbReference type="PANTHER" id="PTHR33375">
    <property type="entry name" value="CHROMOSOME-PARTITIONING PROTEIN PARB-RELATED"/>
    <property type="match status" value="1"/>
</dbReference>